<dbReference type="Pfam" id="PF02405">
    <property type="entry name" value="MlaE"/>
    <property type="match status" value="1"/>
</dbReference>
<name>A0A6M3ZU42_9BURK</name>
<feature type="transmembrane region" description="Helical" evidence="1">
    <location>
        <begin position="324"/>
        <end position="343"/>
    </location>
</feature>
<keyword evidence="1" id="KW-0812">Transmembrane</keyword>
<protein>
    <submittedName>
        <fullName evidence="2">ABC transporter permease</fullName>
    </submittedName>
</protein>
<dbReference type="InterPro" id="IPR003453">
    <property type="entry name" value="ABC_MlaE_roteobac"/>
</dbReference>
<feature type="transmembrane region" description="Helical" evidence="1">
    <location>
        <begin position="181"/>
        <end position="204"/>
    </location>
</feature>
<dbReference type="NCBIfam" id="TIGR00056">
    <property type="entry name" value="MlaE family lipid ABC transporter permease subunit"/>
    <property type="match status" value="1"/>
</dbReference>
<comment type="subcellular location">
    <subcellularLocation>
        <location evidence="1">Cell inner membrane</location>
        <topology evidence="1">Multi-pass membrane protein</topology>
    </subcellularLocation>
</comment>
<feature type="transmembrane region" description="Helical" evidence="1">
    <location>
        <begin position="363"/>
        <end position="383"/>
    </location>
</feature>
<keyword evidence="1" id="KW-0997">Cell inner membrane</keyword>
<dbReference type="AlphaFoldDB" id="A0A6M3ZU42"/>
<dbReference type="PANTHER" id="PTHR30188">
    <property type="entry name" value="ABC TRANSPORTER PERMEASE PROTEIN-RELATED"/>
    <property type="match status" value="1"/>
</dbReference>
<sequence length="387" mass="41348">MLPPRQFLPALTTAATFRLDPSSPPVLHVEGDWTLSNFRSLSRQIAQQRPAIGDDLVLTFSALSAFDTVGAKLLVDLLGVPMALRQTGEDSNLPRAWRGLLATVADAKAIAMPKAAAPRQAWITDMLERAGIATLNLRGCTRDLLGFTGLCLQTLASSFWRPSRWRFTAVVAQVEQTGLDAVPIVSLLTFMVGAVVAFLGATVLADFGASLYTVDLVAFSFLREFAVLLTAILMAGRTASSFTAQIGSMKANEEIDAIRALGLDPVNLLVLPRLLALLVSMPLLTFIGMMSGLLGGAMVCALSLDISPTMFLSLVQQDVGIRHFVLGMVKAPLFAFVIALIGCNEGFKVSGSAQSVGEHTTSSVVQSIFVVILLDALAALFFMEMGW</sequence>
<dbReference type="GO" id="GO:0005548">
    <property type="term" value="F:phospholipid transporter activity"/>
    <property type="evidence" value="ECO:0007669"/>
    <property type="project" value="TreeGrafter"/>
</dbReference>
<evidence type="ECO:0000313" key="2">
    <source>
        <dbReference type="EMBL" id="QJQ01753.1"/>
    </source>
</evidence>
<dbReference type="InterPro" id="IPR030802">
    <property type="entry name" value="Permease_MalE"/>
</dbReference>
<organism evidence="2 3">
    <name type="scientific">Herbaspirillum rubrisubalbicans Os34</name>
    <dbReference type="NCBI Taxonomy" id="1235827"/>
    <lineage>
        <taxon>Bacteria</taxon>
        <taxon>Pseudomonadati</taxon>
        <taxon>Pseudomonadota</taxon>
        <taxon>Betaproteobacteria</taxon>
        <taxon>Burkholderiales</taxon>
        <taxon>Oxalobacteraceae</taxon>
        <taxon>Herbaspirillum</taxon>
    </lineage>
</organism>
<dbReference type="EMBL" id="CP008956">
    <property type="protein sequence ID" value="QJQ01753.1"/>
    <property type="molecule type" value="Genomic_DNA"/>
</dbReference>
<comment type="similarity">
    <text evidence="1">Belongs to the MlaE permease family.</text>
</comment>
<dbReference type="PANTHER" id="PTHR30188:SF3">
    <property type="entry name" value="ABC TRANSPORTER PERMEASE"/>
    <property type="match status" value="1"/>
</dbReference>
<accession>A0A6M3ZU42</accession>
<proteinExistence type="inferred from homology"/>
<reference evidence="2 3" key="1">
    <citation type="journal article" date="2012" name="J. Bacteriol.">
        <title>Genome sequence of the pathogenic Herbaspirillum seropedicae strain Os34, isolated from rice roots.</title>
        <authorList>
            <person name="Ye W."/>
            <person name="Ye S."/>
            <person name="Liu J."/>
            <person name="Chang S."/>
            <person name="Chen M."/>
            <person name="Zhu B."/>
            <person name="Guo L."/>
            <person name="An Q."/>
        </authorList>
    </citation>
    <scope>NUCLEOTIDE SEQUENCE [LARGE SCALE GENOMIC DNA]</scope>
    <source>
        <strain evidence="2 3">Os34</strain>
    </source>
</reference>
<keyword evidence="1" id="KW-1133">Transmembrane helix</keyword>
<evidence type="ECO:0000313" key="3">
    <source>
        <dbReference type="Proteomes" id="UP000501648"/>
    </source>
</evidence>
<dbReference type="Proteomes" id="UP000501648">
    <property type="component" value="Chromosome"/>
</dbReference>
<gene>
    <name evidence="2" type="ORF">C798_16365</name>
</gene>
<feature type="transmembrane region" description="Helical" evidence="1">
    <location>
        <begin position="216"/>
        <end position="235"/>
    </location>
</feature>
<dbReference type="GO" id="GO:0043190">
    <property type="term" value="C:ATP-binding cassette (ABC) transporter complex"/>
    <property type="evidence" value="ECO:0007669"/>
    <property type="project" value="InterPro"/>
</dbReference>
<keyword evidence="1" id="KW-0472">Membrane</keyword>
<feature type="transmembrane region" description="Helical" evidence="1">
    <location>
        <begin position="274"/>
        <end position="304"/>
    </location>
</feature>
<evidence type="ECO:0000256" key="1">
    <source>
        <dbReference type="RuleBase" id="RU362044"/>
    </source>
</evidence>
<keyword evidence="1" id="KW-1003">Cell membrane</keyword>